<feature type="chain" id="PRO_5021478269" evidence="1">
    <location>
        <begin position="23"/>
        <end position="338"/>
    </location>
</feature>
<reference evidence="3 4" key="1">
    <citation type="submission" date="2019-06" db="EMBL/GenBank/DDBJ databases">
        <title>Whole genome shotgun sequence of Acetobacter orleanensis NBRC 13752.</title>
        <authorList>
            <person name="Hosoyama A."/>
            <person name="Uohara A."/>
            <person name="Ohji S."/>
            <person name="Ichikawa N."/>
        </authorList>
    </citation>
    <scope>NUCLEOTIDE SEQUENCE [LARGE SCALE GENOMIC DNA]</scope>
    <source>
        <strain evidence="3 4">NBRC 13752</strain>
    </source>
</reference>
<proteinExistence type="predicted"/>
<dbReference type="AlphaFoldDB" id="A0A4Y3TTN3"/>
<feature type="signal peptide" evidence="1">
    <location>
        <begin position="1"/>
        <end position="22"/>
    </location>
</feature>
<evidence type="ECO:0000259" key="2">
    <source>
        <dbReference type="PROSITE" id="PS51704"/>
    </source>
</evidence>
<dbReference type="Proteomes" id="UP000317617">
    <property type="component" value="Unassembled WGS sequence"/>
</dbReference>
<accession>A0A4Y3TTN3</accession>
<name>A0A4Y3TTN3_9PROT</name>
<dbReference type="RefSeq" id="WP_082064870.1">
    <property type="nucleotide sequence ID" value="NZ_BJMU01000038.1"/>
</dbReference>
<dbReference type="GO" id="GO:0006629">
    <property type="term" value="P:lipid metabolic process"/>
    <property type="evidence" value="ECO:0007669"/>
    <property type="project" value="InterPro"/>
</dbReference>
<dbReference type="PANTHER" id="PTHR46211:SF1">
    <property type="entry name" value="GLYCEROPHOSPHODIESTER PHOSPHODIESTERASE, CYTOPLASMIC"/>
    <property type="match status" value="1"/>
</dbReference>
<sequence length="338" mass="37691">MRKLLATIWFCAGSMGILPAPALCQTTSKTMVVAHAGGAAYHVHNTRSAILHALDVKADIIEFDVQDTKDHIPVLHHDFVLQPDEAQQNHHWLDKRTTFIRNMTFGELSNYSIGQSRSGSPSDKPYPFRKNQEQETIISLDNALKFISKSPNSPQVFVEVKSALDLPAGYPAETLAIDILKIIHKHPAKDKISIISFDWKLLHLIHTIDPTQKTVYIFRDPLVYAREFANDMRDLGIDITSLTPQKIIDRLTDGLGPVSNYSLYADYIKKQGGWMLDAYKDDATLPLVKQAQKIGLKTGVWTVDTLTETSKAAALGINAITTNYPDVIMAVLRLSSTQ</sequence>
<feature type="domain" description="GP-PDE" evidence="2">
    <location>
        <begin position="30"/>
        <end position="332"/>
    </location>
</feature>
<comment type="caution">
    <text evidence="3">The sequence shown here is derived from an EMBL/GenBank/DDBJ whole genome shotgun (WGS) entry which is preliminary data.</text>
</comment>
<dbReference type="InterPro" id="IPR030395">
    <property type="entry name" value="GP_PDE_dom"/>
</dbReference>
<evidence type="ECO:0000313" key="4">
    <source>
        <dbReference type="Proteomes" id="UP000317617"/>
    </source>
</evidence>
<dbReference type="PANTHER" id="PTHR46211">
    <property type="entry name" value="GLYCEROPHOSPHORYL DIESTER PHOSPHODIESTERASE"/>
    <property type="match status" value="1"/>
</dbReference>
<gene>
    <name evidence="3" type="primary">glpQ_2</name>
    <name evidence="3" type="ORF">AOR01nite_26120</name>
</gene>
<dbReference type="Gene3D" id="3.20.20.190">
    <property type="entry name" value="Phosphatidylinositol (PI) phosphodiesterase"/>
    <property type="match status" value="1"/>
</dbReference>
<keyword evidence="1" id="KW-0732">Signal</keyword>
<protein>
    <submittedName>
        <fullName evidence="3">Glycerophosphoryl diester phosphodiesterase</fullName>
    </submittedName>
</protein>
<dbReference type="EMBL" id="BJMU01000038">
    <property type="protein sequence ID" value="GEB84135.1"/>
    <property type="molecule type" value="Genomic_DNA"/>
</dbReference>
<dbReference type="OrthoDB" id="9787897at2"/>
<evidence type="ECO:0000256" key="1">
    <source>
        <dbReference type="SAM" id="SignalP"/>
    </source>
</evidence>
<dbReference type="STRING" id="104099.AD949_02005"/>
<dbReference type="PROSITE" id="PS51704">
    <property type="entry name" value="GP_PDE"/>
    <property type="match status" value="1"/>
</dbReference>
<dbReference type="Pfam" id="PF03009">
    <property type="entry name" value="GDPD"/>
    <property type="match status" value="1"/>
</dbReference>
<dbReference type="SUPFAM" id="SSF51695">
    <property type="entry name" value="PLC-like phosphodiesterases"/>
    <property type="match status" value="1"/>
</dbReference>
<dbReference type="InterPro" id="IPR017946">
    <property type="entry name" value="PLC-like_Pdiesterase_TIM-brl"/>
</dbReference>
<organism evidence="3 4">
    <name type="scientific">Acetobacter orleanensis</name>
    <dbReference type="NCBI Taxonomy" id="104099"/>
    <lineage>
        <taxon>Bacteria</taxon>
        <taxon>Pseudomonadati</taxon>
        <taxon>Pseudomonadota</taxon>
        <taxon>Alphaproteobacteria</taxon>
        <taxon>Acetobacterales</taxon>
        <taxon>Acetobacteraceae</taxon>
        <taxon>Acetobacter</taxon>
    </lineage>
</organism>
<dbReference type="GO" id="GO:0008081">
    <property type="term" value="F:phosphoric diester hydrolase activity"/>
    <property type="evidence" value="ECO:0007669"/>
    <property type="project" value="InterPro"/>
</dbReference>
<keyword evidence="4" id="KW-1185">Reference proteome</keyword>
<evidence type="ECO:0000313" key="3">
    <source>
        <dbReference type="EMBL" id="GEB84135.1"/>
    </source>
</evidence>